<dbReference type="GO" id="GO:0008017">
    <property type="term" value="F:microtubule binding"/>
    <property type="evidence" value="ECO:0007669"/>
    <property type="project" value="InterPro"/>
</dbReference>
<dbReference type="PANTHER" id="PTHR19321:SF7">
    <property type="entry name" value="65-KDA MICROTUBULE-ASSOCIATED PROTEIN 3"/>
    <property type="match status" value="1"/>
</dbReference>
<keyword evidence="4" id="KW-0206">Cytoskeleton</keyword>
<accession>A0A9D4W7R5</accession>
<organism evidence="5 6">
    <name type="scientific">Pisum sativum</name>
    <name type="common">Garden pea</name>
    <name type="synonym">Lathyrus oleraceus</name>
    <dbReference type="NCBI Taxonomy" id="3888"/>
    <lineage>
        <taxon>Eukaryota</taxon>
        <taxon>Viridiplantae</taxon>
        <taxon>Streptophyta</taxon>
        <taxon>Embryophyta</taxon>
        <taxon>Tracheophyta</taxon>
        <taxon>Spermatophyta</taxon>
        <taxon>Magnoliopsida</taxon>
        <taxon>eudicotyledons</taxon>
        <taxon>Gunneridae</taxon>
        <taxon>Pentapetalae</taxon>
        <taxon>rosids</taxon>
        <taxon>fabids</taxon>
        <taxon>Fabales</taxon>
        <taxon>Fabaceae</taxon>
        <taxon>Papilionoideae</taxon>
        <taxon>50 kb inversion clade</taxon>
        <taxon>NPAAA clade</taxon>
        <taxon>Hologalegina</taxon>
        <taxon>IRL clade</taxon>
        <taxon>Fabeae</taxon>
        <taxon>Lathyrus</taxon>
    </lineage>
</organism>
<proteinExistence type="inferred from homology"/>
<sequence length="136" mass="15093">MLAKEGIALDSNVQLISQCTNHNRLKWGVSYLFGKLDNLRGTDTSLSASDISSHSIMNDLAVAIQQLREIKLQRMQNLQNLATTMLELSNLMDTPIGEQQNSQNVTWNIAASEHEITEPNTLSADFINCGEVKYLG</sequence>
<dbReference type="AlphaFoldDB" id="A0A9D4W7R5"/>
<dbReference type="PANTHER" id="PTHR19321">
    <property type="entry name" value="PROTEIN REGULATOR OF CYTOKINESIS 1 PRC1-RELATED"/>
    <property type="match status" value="1"/>
</dbReference>
<dbReference type="GO" id="GO:0005874">
    <property type="term" value="C:microtubule"/>
    <property type="evidence" value="ECO:0007669"/>
    <property type="project" value="UniProtKB-KW"/>
</dbReference>
<reference evidence="5 6" key="1">
    <citation type="journal article" date="2022" name="Nat. Genet.">
        <title>Improved pea reference genome and pan-genome highlight genomic features and evolutionary characteristics.</title>
        <authorList>
            <person name="Yang T."/>
            <person name="Liu R."/>
            <person name="Luo Y."/>
            <person name="Hu S."/>
            <person name="Wang D."/>
            <person name="Wang C."/>
            <person name="Pandey M.K."/>
            <person name="Ge S."/>
            <person name="Xu Q."/>
            <person name="Li N."/>
            <person name="Li G."/>
            <person name="Huang Y."/>
            <person name="Saxena R.K."/>
            <person name="Ji Y."/>
            <person name="Li M."/>
            <person name="Yan X."/>
            <person name="He Y."/>
            <person name="Liu Y."/>
            <person name="Wang X."/>
            <person name="Xiang C."/>
            <person name="Varshney R.K."/>
            <person name="Ding H."/>
            <person name="Gao S."/>
            <person name="Zong X."/>
        </authorList>
    </citation>
    <scope>NUCLEOTIDE SEQUENCE [LARGE SCALE GENOMIC DNA]</scope>
    <source>
        <strain evidence="5 6">cv. Zhongwan 6</strain>
    </source>
</reference>
<dbReference type="Gramene" id="Psat06G0276400-T1">
    <property type="protein sequence ID" value="KAI5396672.1"/>
    <property type="gene ID" value="KIW84_062764"/>
</dbReference>
<dbReference type="InterPro" id="IPR007145">
    <property type="entry name" value="MAP65_Ase1_PRC1"/>
</dbReference>
<dbReference type="Proteomes" id="UP001058974">
    <property type="component" value="Chromosome 6"/>
</dbReference>
<keyword evidence="3" id="KW-0493">Microtubule</keyword>
<comment type="caution">
    <text evidence="5">The sequence shown here is derived from an EMBL/GenBank/DDBJ whole genome shotgun (WGS) entry which is preliminary data.</text>
</comment>
<name>A0A9D4W7R5_PEA</name>
<evidence type="ECO:0000256" key="3">
    <source>
        <dbReference type="ARBA" id="ARBA00022701"/>
    </source>
</evidence>
<keyword evidence="6" id="KW-1185">Reference proteome</keyword>
<dbReference type="GO" id="GO:0005819">
    <property type="term" value="C:spindle"/>
    <property type="evidence" value="ECO:0007669"/>
    <property type="project" value="TreeGrafter"/>
</dbReference>
<keyword evidence="4" id="KW-0963">Cytoplasm</keyword>
<evidence type="ECO:0000256" key="1">
    <source>
        <dbReference type="ARBA" id="ARBA00004245"/>
    </source>
</evidence>
<dbReference type="GO" id="GO:0005737">
    <property type="term" value="C:cytoplasm"/>
    <property type="evidence" value="ECO:0007669"/>
    <property type="project" value="TreeGrafter"/>
</dbReference>
<dbReference type="GO" id="GO:0000226">
    <property type="term" value="P:microtubule cytoskeleton organization"/>
    <property type="evidence" value="ECO:0007669"/>
    <property type="project" value="InterPro"/>
</dbReference>
<dbReference type="EMBL" id="JAMSHJ010000006">
    <property type="protein sequence ID" value="KAI5396672.1"/>
    <property type="molecule type" value="Genomic_DNA"/>
</dbReference>
<evidence type="ECO:0000313" key="6">
    <source>
        <dbReference type="Proteomes" id="UP001058974"/>
    </source>
</evidence>
<protein>
    <submittedName>
        <fullName evidence="5">Uncharacterized protein</fullName>
    </submittedName>
</protein>
<evidence type="ECO:0000256" key="4">
    <source>
        <dbReference type="ARBA" id="ARBA00023212"/>
    </source>
</evidence>
<gene>
    <name evidence="5" type="ORF">KIW84_062764</name>
</gene>
<comment type="similarity">
    <text evidence="2">Belongs to the MAP65/ASE1 family.</text>
</comment>
<evidence type="ECO:0000313" key="5">
    <source>
        <dbReference type="EMBL" id="KAI5396672.1"/>
    </source>
</evidence>
<evidence type="ECO:0000256" key="2">
    <source>
        <dbReference type="ARBA" id="ARBA00006187"/>
    </source>
</evidence>
<dbReference type="Pfam" id="PF03999">
    <property type="entry name" value="MAP65_ASE1"/>
    <property type="match status" value="1"/>
</dbReference>
<comment type="subcellular location">
    <subcellularLocation>
        <location evidence="1">Cytoplasm</location>
        <location evidence="1">Cytoskeleton</location>
    </subcellularLocation>
</comment>